<keyword evidence="3" id="KW-0472">Membrane</keyword>
<evidence type="ECO:0000256" key="6">
    <source>
        <dbReference type="SAM" id="SignalP"/>
    </source>
</evidence>
<feature type="signal peptide" evidence="6">
    <location>
        <begin position="1"/>
        <end position="20"/>
    </location>
</feature>
<evidence type="ECO:0000313" key="7">
    <source>
        <dbReference type="EMBL" id="TDF95229.1"/>
    </source>
</evidence>
<keyword evidence="5" id="KW-0449">Lipoprotein</keyword>
<keyword evidence="4" id="KW-0564">Palmitate</keyword>
<comment type="caution">
    <text evidence="7">The sequence shown here is derived from an EMBL/GenBank/DDBJ whole genome shotgun (WGS) entry which is preliminary data.</text>
</comment>
<evidence type="ECO:0000256" key="5">
    <source>
        <dbReference type="ARBA" id="ARBA00023288"/>
    </source>
</evidence>
<accession>A0A4R5KI91</accession>
<dbReference type="OrthoDB" id="9768630at2"/>
<sequence length="434" mass="48407">MKKPVLLTVSSILSASLVLAGCSDSSAPAQGTAKGGATELTLWTFNALHQKFYENAAQRWNDANANKKITLKATTYPYDDMHNKLLLALQSGQGAPDLADIEISKFSNYLKGDKPPLVELDDIVKPVYDKLVKSRMDIYSKNNKFYGIDFHVGAVVMYYNKELLDKAGINPDSIKTWEDYYQAGKKVVAATGKPMTTIETRDQWSFWPLIVQQGSDYFDKDGKVSLDNATNIKTLEFLKTLEDQKVAVAAPGGGHHKEEYYGFMNKGGAASVMMPIWYMGRFTEYMPDLKGKIIIRPMPAWTAGGKRSAGMGGTGTSITNQSKNISLAKEFLAYAKLSEEGNKKIWEELGFDPIRWDVWDSPELKADNKFTQYFGKGIFDMLLQIKGEIDSPHTTEKIPFAADLVKKNVIFKVIEEKSATPEQVLKDAANELRK</sequence>
<keyword evidence="1" id="KW-1003">Cell membrane</keyword>
<gene>
    <name evidence="7" type="ORF">E1757_21735</name>
</gene>
<evidence type="ECO:0000256" key="1">
    <source>
        <dbReference type="ARBA" id="ARBA00022475"/>
    </source>
</evidence>
<evidence type="ECO:0000256" key="3">
    <source>
        <dbReference type="ARBA" id="ARBA00023136"/>
    </source>
</evidence>
<dbReference type="AlphaFoldDB" id="A0A4R5KI91"/>
<evidence type="ECO:0000256" key="2">
    <source>
        <dbReference type="ARBA" id="ARBA00022729"/>
    </source>
</evidence>
<dbReference type="InterPro" id="IPR006059">
    <property type="entry name" value="SBP"/>
</dbReference>
<dbReference type="EMBL" id="SMRT01000011">
    <property type="protein sequence ID" value="TDF95229.1"/>
    <property type="molecule type" value="Genomic_DNA"/>
</dbReference>
<dbReference type="Proteomes" id="UP000295636">
    <property type="component" value="Unassembled WGS sequence"/>
</dbReference>
<dbReference type="Gene3D" id="3.40.190.10">
    <property type="entry name" value="Periplasmic binding protein-like II"/>
    <property type="match status" value="1"/>
</dbReference>
<protein>
    <submittedName>
        <fullName evidence="7">Extracellular solute-binding protein</fullName>
    </submittedName>
</protein>
<dbReference type="Pfam" id="PF01547">
    <property type="entry name" value="SBP_bac_1"/>
    <property type="match status" value="1"/>
</dbReference>
<reference evidence="7 8" key="1">
    <citation type="submission" date="2019-03" db="EMBL/GenBank/DDBJ databases">
        <title>This is whole genome sequence of Paenibacillus sp MS74 strain.</title>
        <authorList>
            <person name="Trinh H.N."/>
        </authorList>
    </citation>
    <scope>NUCLEOTIDE SEQUENCE [LARGE SCALE GENOMIC DNA]</scope>
    <source>
        <strain evidence="7 8">MS74</strain>
    </source>
</reference>
<keyword evidence="2 6" id="KW-0732">Signal</keyword>
<dbReference type="PANTHER" id="PTHR43649">
    <property type="entry name" value="ARABINOSE-BINDING PROTEIN-RELATED"/>
    <property type="match status" value="1"/>
</dbReference>
<proteinExistence type="predicted"/>
<dbReference type="PANTHER" id="PTHR43649:SF33">
    <property type="entry name" value="POLYGALACTURONAN_RHAMNOGALACTURONAN-BINDING PROTEIN YTCQ"/>
    <property type="match status" value="1"/>
</dbReference>
<name>A0A4R5KI91_9BACL</name>
<dbReference type="SUPFAM" id="SSF53850">
    <property type="entry name" value="Periplasmic binding protein-like II"/>
    <property type="match status" value="1"/>
</dbReference>
<dbReference type="InterPro" id="IPR050490">
    <property type="entry name" value="Bact_solute-bd_prot1"/>
</dbReference>
<organism evidence="7 8">
    <name type="scientific">Paenibacillus piri</name>
    <dbReference type="NCBI Taxonomy" id="2547395"/>
    <lineage>
        <taxon>Bacteria</taxon>
        <taxon>Bacillati</taxon>
        <taxon>Bacillota</taxon>
        <taxon>Bacilli</taxon>
        <taxon>Bacillales</taxon>
        <taxon>Paenibacillaceae</taxon>
        <taxon>Paenibacillus</taxon>
    </lineage>
</organism>
<evidence type="ECO:0000313" key="8">
    <source>
        <dbReference type="Proteomes" id="UP000295636"/>
    </source>
</evidence>
<dbReference type="RefSeq" id="WP_133232180.1">
    <property type="nucleotide sequence ID" value="NZ_SMRT01000011.1"/>
</dbReference>
<feature type="chain" id="PRO_5038707644" evidence="6">
    <location>
        <begin position="21"/>
        <end position="434"/>
    </location>
</feature>
<dbReference type="PROSITE" id="PS51257">
    <property type="entry name" value="PROKAR_LIPOPROTEIN"/>
    <property type="match status" value="1"/>
</dbReference>
<keyword evidence="8" id="KW-1185">Reference proteome</keyword>
<evidence type="ECO:0000256" key="4">
    <source>
        <dbReference type="ARBA" id="ARBA00023139"/>
    </source>
</evidence>